<feature type="transmembrane region" description="Helical" evidence="1">
    <location>
        <begin position="12"/>
        <end position="36"/>
    </location>
</feature>
<keyword evidence="1" id="KW-1133">Transmembrane helix</keyword>
<evidence type="ECO:0000256" key="1">
    <source>
        <dbReference type="SAM" id="Phobius"/>
    </source>
</evidence>
<sequence length="186" mass="19246">MDPKELRPRLRWIAVAWGVAVACVVAGVVLFVTGIVNTVEDIAPSTTFAAGETVTVSLDPDDRPSVYVSTDARVNYRCEISGGPGQARLVNAPGSQTVTAGSRTWEQILLVNAPAAGEYQLTCVIQEQGDVLFGVGRDALSAAGGIVGGLAALLLIPGVGVLGAIIVTVVVLMRRSGHRKRLATAG</sequence>
<reference evidence="2 3" key="1">
    <citation type="submission" date="2022-11" db="EMBL/GenBank/DDBJ databases">
        <title>Nonomuraea corallina sp. nov., a new species of the genus Nonomuraea isolated from sea side sediment in Thai sea.</title>
        <authorList>
            <person name="Ngamcharungchit C."/>
            <person name="Matsumoto A."/>
            <person name="Suriyachadkun C."/>
            <person name="Panbangred W."/>
            <person name="Inahashi Y."/>
            <person name="Intra B."/>
        </authorList>
    </citation>
    <scope>NUCLEOTIDE SEQUENCE [LARGE SCALE GENOMIC DNA]</scope>
    <source>
        <strain evidence="2 3">DSM 43553</strain>
    </source>
</reference>
<keyword evidence="1" id="KW-0472">Membrane</keyword>
<evidence type="ECO:0000313" key="3">
    <source>
        <dbReference type="Proteomes" id="UP001212498"/>
    </source>
</evidence>
<dbReference type="EMBL" id="JAPNUD010000244">
    <property type="protein sequence ID" value="MDA0646996.1"/>
    <property type="molecule type" value="Genomic_DNA"/>
</dbReference>
<gene>
    <name evidence="2" type="ORF">OUY24_40770</name>
</gene>
<accession>A0ABT4TBX0</accession>
<dbReference type="Proteomes" id="UP001212498">
    <property type="component" value="Unassembled WGS sequence"/>
</dbReference>
<organism evidence="2 3">
    <name type="scientific">Nonomuraea ferruginea</name>
    <dbReference type="NCBI Taxonomy" id="46174"/>
    <lineage>
        <taxon>Bacteria</taxon>
        <taxon>Bacillati</taxon>
        <taxon>Actinomycetota</taxon>
        <taxon>Actinomycetes</taxon>
        <taxon>Streptosporangiales</taxon>
        <taxon>Streptosporangiaceae</taxon>
        <taxon>Nonomuraea</taxon>
    </lineage>
</organism>
<keyword evidence="1" id="KW-0812">Transmembrane</keyword>
<proteinExistence type="predicted"/>
<name>A0ABT4TBX0_9ACTN</name>
<dbReference type="RefSeq" id="WP_261808756.1">
    <property type="nucleotide sequence ID" value="NZ_BAABFD010000014.1"/>
</dbReference>
<evidence type="ECO:0000313" key="2">
    <source>
        <dbReference type="EMBL" id="MDA0646996.1"/>
    </source>
</evidence>
<protein>
    <submittedName>
        <fullName evidence="2">Uncharacterized protein</fullName>
    </submittedName>
</protein>
<keyword evidence="3" id="KW-1185">Reference proteome</keyword>
<comment type="caution">
    <text evidence="2">The sequence shown here is derived from an EMBL/GenBank/DDBJ whole genome shotgun (WGS) entry which is preliminary data.</text>
</comment>
<feature type="transmembrane region" description="Helical" evidence="1">
    <location>
        <begin position="146"/>
        <end position="172"/>
    </location>
</feature>
<dbReference type="PROSITE" id="PS51257">
    <property type="entry name" value="PROKAR_LIPOPROTEIN"/>
    <property type="match status" value="1"/>
</dbReference>